<evidence type="ECO:0000313" key="4">
    <source>
        <dbReference type="Proteomes" id="UP001164803"/>
    </source>
</evidence>
<dbReference type="RefSeq" id="WP_268043112.1">
    <property type="nucleotide sequence ID" value="NZ_CP104064.1"/>
</dbReference>
<keyword evidence="2" id="KW-0812">Transmembrane</keyword>
<feature type="compositionally biased region" description="Low complexity" evidence="1">
    <location>
        <begin position="287"/>
        <end position="333"/>
    </location>
</feature>
<organism evidence="3 4">
    <name type="scientific">Alicyclobacillus dauci</name>
    <dbReference type="NCBI Taxonomy" id="1475485"/>
    <lineage>
        <taxon>Bacteria</taxon>
        <taxon>Bacillati</taxon>
        <taxon>Bacillota</taxon>
        <taxon>Bacilli</taxon>
        <taxon>Bacillales</taxon>
        <taxon>Alicyclobacillaceae</taxon>
        <taxon>Alicyclobacillus</taxon>
    </lineage>
</organism>
<evidence type="ECO:0000313" key="3">
    <source>
        <dbReference type="EMBL" id="WAH35830.1"/>
    </source>
</evidence>
<name>A0ABY6YZ91_9BACL</name>
<keyword evidence="2" id="KW-0472">Membrane</keyword>
<protein>
    <submittedName>
        <fullName evidence="3">Uncharacterized protein</fullName>
    </submittedName>
</protein>
<feature type="region of interest" description="Disordered" evidence="1">
    <location>
        <begin position="65"/>
        <end position="136"/>
    </location>
</feature>
<evidence type="ECO:0000256" key="1">
    <source>
        <dbReference type="SAM" id="MobiDB-lite"/>
    </source>
</evidence>
<accession>A0ABY6YZ91</accession>
<dbReference type="Proteomes" id="UP001164803">
    <property type="component" value="Chromosome"/>
</dbReference>
<keyword evidence="4" id="KW-1185">Reference proteome</keyword>
<feature type="transmembrane region" description="Helical" evidence="2">
    <location>
        <begin position="12"/>
        <end position="36"/>
    </location>
</feature>
<feature type="compositionally biased region" description="Polar residues" evidence="1">
    <location>
        <begin position="105"/>
        <end position="116"/>
    </location>
</feature>
<sequence length="333" mass="34797">MAKRSPGRLHWAVHKIIIPTTVVTSSVAILTASYFYHENQLRAQLLSENTSATFAQIGLDSNQQTDIEHHAPPGSASTATVRSAKSKQDHNSSTPSTATKHEFTSSETPGKSMTGSHTDKKPTPSHKQAPGSGAHVSWGTVQEISTEQVQSTAVQSIVTQYGHNPQTSGLAGNLTSVNGGSLTIPSSVDQQRLLATSLNQGVIWAVVSPTTVASDGTRGPALSTTDLYYTPFPSEGAARLTTGAILIGQVPITTENADQLGTAWTHVTNQQGMVPTSNSTDVRADASGSTLSNSQTSSQTASTGNASLQATSTSATGSVGTTRPRQRQIPPQR</sequence>
<proteinExistence type="predicted"/>
<keyword evidence="2" id="KW-1133">Transmembrane helix</keyword>
<dbReference type="EMBL" id="CP104064">
    <property type="protein sequence ID" value="WAH35830.1"/>
    <property type="molecule type" value="Genomic_DNA"/>
</dbReference>
<feature type="region of interest" description="Disordered" evidence="1">
    <location>
        <begin position="269"/>
        <end position="333"/>
    </location>
</feature>
<gene>
    <name evidence="3" type="ORF">NZD86_16365</name>
</gene>
<feature type="compositionally biased region" description="Polar residues" evidence="1">
    <location>
        <begin position="269"/>
        <end position="281"/>
    </location>
</feature>
<evidence type="ECO:0000256" key="2">
    <source>
        <dbReference type="SAM" id="Phobius"/>
    </source>
</evidence>
<reference evidence="3" key="1">
    <citation type="submission" date="2022-08" db="EMBL/GenBank/DDBJ databases">
        <title>Alicyclobacillus dauci DSM2870, complete genome.</title>
        <authorList>
            <person name="Wang Q."/>
            <person name="Cai R."/>
            <person name="Wang Z."/>
        </authorList>
    </citation>
    <scope>NUCLEOTIDE SEQUENCE</scope>
    <source>
        <strain evidence="3">DSM 28700</strain>
    </source>
</reference>